<keyword evidence="1" id="KW-0624">Polysaccharide degradation</keyword>
<dbReference type="Proteomes" id="UP001165444">
    <property type="component" value="Unassembled WGS sequence"/>
</dbReference>
<comment type="caution">
    <text evidence="3">The sequence shown here is derived from an EMBL/GenBank/DDBJ whole genome shotgun (WGS) entry which is preliminary data.</text>
</comment>
<dbReference type="SUPFAM" id="SSF75005">
    <property type="entry name" value="Arabinanase/levansucrase/invertase"/>
    <property type="match status" value="2"/>
</dbReference>
<sequence>MKHVIILLILLGFIGCKQGIHQSIPVQPDIASMLQPIPQQAILKDSLYYIWGASPIKGDDNKYHLFYSRWKKELGFMAWVTHSEIAHAVSDSLLGPYTFSDIALPARGNSFWDGTTTHNPTIHKFDNNYYLYYTGNCGDGINIKNSLNWSHRNSQRIGVAVSSSPYGPWKRFDRPLVDVSPDSTAFDALATNNPSIAEMPDGKYLMVYKAVAKKNPLPFGGPVVHMTAISDSPIGPFLKNPKPIFTKEESDFPAEDPFVWYQNGSYYAIVKDMKGDFTGKGRSLALFTSENSTDWELAKHFFVSDLCLHWESGETDTVAYLERPQLFLDKGIPKALFLAVSPSENYDNTYNVHIPLK</sequence>
<keyword evidence="3" id="KW-0378">Hydrolase</keyword>
<dbReference type="GO" id="GO:0016787">
    <property type="term" value="F:hydrolase activity"/>
    <property type="evidence" value="ECO:0007669"/>
    <property type="project" value="UniProtKB-KW"/>
</dbReference>
<dbReference type="RefSeq" id="WP_243323244.1">
    <property type="nucleotide sequence ID" value="NZ_JAKZMM010000004.1"/>
</dbReference>
<keyword evidence="2" id="KW-0119">Carbohydrate metabolism</keyword>
<dbReference type="InterPro" id="IPR052176">
    <property type="entry name" value="Glycosyl_Hydrlase_43_Enz"/>
</dbReference>
<dbReference type="CDD" id="cd08994">
    <property type="entry name" value="GH43_62_32_68_117_130-like"/>
    <property type="match status" value="1"/>
</dbReference>
<dbReference type="InterPro" id="IPR023296">
    <property type="entry name" value="Glyco_hydro_beta-prop_sf"/>
</dbReference>
<dbReference type="PANTHER" id="PTHR43772:SF2">
    <property type="entry name" value="PUTATIVE (AFU_ORTHOLOGUE AFUA_2G04480)-RELATED"/>
    <property type="match status" value="1"/>
</dbReference>
<dbReference type="EMBL" id="JAKZMM010000004">
    <property type="protein sequence ID" value="MCJ2379435.1"/>
    <property type="molecule type" value="Genomic_DNA"/>
</dbReference>
<gene>
    <name evidence="3" type="ORF">MUN53_02195</name>
</gene>
<name>A0ABT0BXP8_9BACT</name>
<reference evidence="3 4" key="1">
    <citation type="submission" date="2022-03" db="EMBL/GenBank/DDBJ databases">
        <title>Parabacteroides sp. nov. isolated from swine feces.</title>
        <authorList>
            <person name="Bak J.E."/>
        </authorList>
    </citation>
    <scope>NUCLEOTIDE SEQUENCE [LARGE SCALE GENOMIC DNA]</scope>
    <source>
        <strain evidence="3 4">AGMB00274</strain>
    </source>
</reference>
<evidence type="ECO:0000256" key="2">
    <source>
        <dbReference type="ARBA" id="ARBA00023277"/>
    </source>
</evidence>
<organism evidence="3 4">
    <name type="scientific">Parabacteroides faecalis</name>
    <dbReference type="NCBI Taxonomy" id="2924040"/>
    <lineage>
        <taxon>Bacteria</taxon>
        <taxon>Pseudomonadati</taxon>
        <taxon>Bacteroidota</taxon>
        <taxon>Bacteroidia</taxon>
        <taxon>Bacteroidales</taxon>
        <taxon>Tannerellaceae</taxon>
        <taxon>Parabacteroides</taxon>
    </lineage>
</organism>
<protein>
    <submittedName>
        <fullName evidence="3">Glycoside hydrolase family protein</fullName>
    </submittedName>
</protein>
<proteinExistence type="predicted"/>
<keyword evidence="1" id="KW-0858">Xylan degradation</keyword>
<dbReference type="PROSITE" id="PS51257">
    <property type="entry name" value="PROKAR_LIPOPROTEIN"/>
    <property type="match status" value="1"/>
</dbReference>
<dbReference type="Gene3D" id="2.115.10.20">
    <property type="entry name" value="Glycosyl hydrolase domain, family 43"/>
    <property type="match status" value="1"/>
</dbReference>
<dbReference type="PANTHER" id="PTHR43772">
    <property type="entry name" value="ENDO-1,4-BETA-XYLANASE"/>
    <property type="match status" value="1"/>
</dbReference>
<evidence type="ECO:0000313" key="3">
    <source>
        <dbReference type="EMBL" id="MCJ2379435.1"/>
    </source>
</evidence>
<evidence type="ECO:0000313" key="4">
    <source>
        <dbReference type="Proteomes" id="UP001165444"/>
    </source>
</evidence>
<keyword evidence="4" id="KW-1185">Reference proteome</keyword>
<accession>A0ABT0BXP8</accession>
<evidence type="ECO:0000256" key="1">
    <source>
        <dbReference type="ARBA" id="ARBA00022651"/>
    </source>
</evidence>